<proteinExistence type="predicted"/>
<evidence type="ECO:0000313" key="3">
    <source>
        <dbReference type="Proteomes" id="UP000237104"/>
    </source>
</evidence>
<evidence type="ECO:0000313" key="2">
    <source>
        <dbReference type="EMBL" id="POH71190.1"/>
    </source>
</evidence>
<reference evidence="2 3" key="1">
    <citation type="submission" date="2018-01" db="EMBL/GenBank/DDBJ databases">
        <title>Cryobacterium sp. nov., from glaciers in China.</title>
        <authorList>
            <person name="Liu Q."/>
            <person name="Xin Y.-H."/>
        </authorList>
    </citation>
    <scope>NUCLEOTIDE SEQUENCE [LARGE SCALE GENOMIC DNA]</scope>
    <source>
        <strain evidence="2 3">TMB1-8</strain>
    </source>
</reference>
<dbReference type="OrthoDB" id="5125895at2"/>
<evidence type="ECO:0000256" key="1">
    <source>
        <dbReference type="SAM" id="Phobius"/>
    </source>
</evidence>
<comment type="caution">
    <text evidence="2">The sequence shown here is derived from an EMBL/GenBank/DDBJ whole genome shotgun (WGS) entry which is preliminary data.</text>
</comment>
<keyword evidence="1" id="KW-0812">Transmembrane</keyword>
<dbReference type="EMBL" id="PPXF01000011">
    <property type="protein sequence ID" value="POH71190.1"/>
    <property type="molecule type" value="Genomic_DNA"/>
</dbReference>
<name>A0A2S3ZPQ9_9MICO</name>
<accession>A0A2S3ZPQ9</accession>
<feature type="transmembrane region" description="Helical" evidence="1">
    <location>
        <begin position="21"/>
        <end position="41"/>
    </location>
</feature>
<gene>
    <name evidence="2" type="ORF">C3B59_00870</name>
</gene>
<organism evidence="2 3">
    <name type="scientific">Cryobacterium zongtaii</name>
    <dbReference type="NCBI Taxonomy" id="1259217"/>
    <lineage>
        <taxon>Bacteria</taxon>
        <taxon>Bacillati</taxon>
        <taxon>Actinomycetota</taxon>
        <taxon>Actinomycetes</taxon>
        <taxon>Micrococcales</taxon>
        <taxon>Microbacteriaceae</taxon>
        <taxon>Cryobacterium</taxon>
    </lineage>
</organism>
<keyword evidence="1" id="KW-1133">Transmembrane helix</keyword>
<sequence length="143" mass="14260">MIGPKAFLRGRLAALRGDRGSASVSFLLVSVTLIVVIGLVVDGAGKIQANERADLVAASAARTATNSIGGDTVRVGALTLDAAKATAAGEAYLAAAGMAGTVTVNGEVVTVTVSTTYSTRFLSLIGIVELPGSGEASARLITQ</sequence>
<protein>
    <submittedName>
        <fullName evidence="2">Uncharacterized protein</fullName>
    </submittedName>
</protein>
<keyword evidence="1" id="KW-0472">Membrane</keyword>
<dbReference type="Proteomes" id="UP000237104">
    <property type="component" value="Unassembled WGS sequence"/>
</dbReference>
<dbReference type="AlphaFoldDB" id="A0A2S3ZPQ9"/>
<dbReference type="RefSeq" id="WP_103429615.1">
    <property type="nucleotide sequence ID" value="NZ_PPXF01000011.1"/>
</dbReference>